<dbReference type="PROSITE" id="PS50213">
    <property type="entry name" value="FAS1"/>
    <property type="match status" value="1"/>
</dbReference>
<dbReference type="Gene3D" id="2.30.180.10">
    <property type="entry name" value="FAS1 domain"/>
    <property type="match status" value="1"/>
</dbReference>
<dbReference type="FunFam" id="2.30.180.10:FF:000032">
    <property type="entry name" value="Fasciclin domain-containing protein, putative"/>
    <property type="match status" value="1"/>
</dbReference>
<dbReference type="RefSeq" id="WP_226594568.1">
    <property type="nucleotide sequence ID" value="NZ_BLAY01000375.1"/>
</dbReference>
<dbReference type="InterPro" id="IPR036378">
    <property type="entry name" value="FAS1_dom_sf"/>
</dbReference>
<dbReference type="InterPro" id="IPR050904">
    <property type="entry name" value="Adhesion/Biosynth-related"/>
</dbReference>
<evidence type="ECO:0000313" key="2">
    <source>
        <dbReference type="EMBL" id="GET44491.1"/>
    </source>
</evidence>
<reference evidence="2" key="1">
    <citation type="submission" date="2019-10" db="EMBL/GenBank/DDBJ databases">
        <title>Draft genome sequece of Microseira wollei NIES-4236.</title>
        <authorList>
            <person name="Yamaguchi H."/>
            <person name="Suzuki S."/>
            <person name="Kawachi M."/>
        </authorList>
    </citation>
    <scope>NUCLEOTIDE SEQUENCE</scope>
    <source>
        <strain evidence="2">NIES-4236</strain>
    </source>
</reference>
<dbReference type="AlphaFoldDB" id="A0AAV3XRZ3"/>
<protein>
    <submittedName>
        <fullName evidence="2">Beta-Ig-H3/fasciclin</fullName>
    </submittedName>
</protein>
<gene>
    <name evidence="2" type="ORF">MiSe_93210</name>
</gene>
<dbReference type="Pfam" id="PF02469">
    <property type="entry name" value="Fasciclin"/>
    <property type="match status" value="1"/>
</dbReference>
<dbReference type="PANTHER" id="PTHR10900">
    <property type="entry name" value="PERIOSTIN-RELATED"/>
    <property type="match status" value="1"/>
</dbReference>
<proteinExistence type="predicted"/>
<evidence type="ECO:0000259" key="1">
    <source>
        <dbReference type="PROSITE" id="PS50213"/>
    </source>
</evidence>
<dbReference type="InterPro" id="IPR000782">
    <property type="entry name" value="FAS1_domain"/>
</dbReference>
<keyword evidence="3" id="KW-1185">Reference proteome</keyword>
<dbReference type="EMBL" id="BLAY01000375">
    <property type="protein sequence ID" value="GET44491.1"/>
    <property type="molecule type" value="Genomic_DNA"/>
</dbReference>
<feature type="domain" description="FAS1" evidence="1">
    <location>
        <begin position="1"/>
        <end position="130"/>
    </location>
</feature>
<dbReference type="Proteomes" id="UP001050975">
    <property type="component" value="Unassembled WGS sequence"/>
</dbReference>
<evidence type="ECO:0000313" key="3">
    <source>
        <dbReference type="Proteomes" id="UP001050975"/>
    </source>
</evidence>
<comment type="caution">
    <text evidence="2">The sequence shown here is derived from an EMBL/GenBank/DDBJ whole genome shotgun (WGS) entry which is preliminary data.</text>
</comment>
<sequence length="139" mass="14944">MADIIETASNAGCFKTLMTVWEAAGLLDILKNPGPYTVFAPTDEAFAKIPAHEIADLLDNLPKLKRVLTYHVVSGDVRSDDLIQIDEAPTFEGFVLAIDNSDGVRVNDAKVLQQDILADNGVIHAIDTVLMPALVAAQS</sequence>
<accession>A0AAV3XRZ3</accession>
<organism evidence="2 3">
    <name type="scientific">Microseira wollei NIES-4236</name>
    <dbReference type="NCBI Taxonomy" id="2530354"/>
    <lineage>
        <taxon>Bacteria</taxon>
        <taxon>Bacillati</taxon>
        <taxon>Cyanobacteriota</taxon>
        <taxon>Cyanophyceae</taxon>
        <taxon>Oscillatoriophycideae</taxon>
        <taxon>Aerosakkonematales</taxon>
        <taxon>Aerosakkonemataceae</taxon>
        <taxon>Microseira</taxon>
    </lineage>
</organism>
<name>A0AAV3XRZ3_9CYAN</name>
<dbReference type="SUPFAM" id="SSF82153">
    <property type="entry name" value="FAS1 domain"/>
    <property type="match status" value="1"/>
</dbReference>
<dbReference type="SMART" id="SM00554">
    <property type="entry name" value="FAS1"/>
    <property type="match status" value="1"/>
</dbReference>